<dbReference type="InterPro" id="IPR043708">
    <property type="entry name" value="DUF5648"/>
</dbReference>
<organism evidence="3 4">
    <name type="scientific">Cylindrobasidium torrendii FP15055 ss-10</name>
    <dbReference type="NCBI Taxonomy" id="1314674"/>
    <lineage>
        <taxon>Eukaryota</taxon>
        <taxon>Fungi</taxon>
        <taxon>Dikarya</taxon>
        <taxon>Basidiomycota</taxon>
        <taxon>Agaricomycotina</taxon>
        <taxon>Agaricomycetes</taxon>
        <taxon>Agaricomycetidae</taxon>
        <taxon>Agaricales</taxon>
        <taxon>Marasmiineae</taxon>
        <taxon>Physalacriaceae</taxon>
        <taxon>Cylindrobasidium</taxon>
    </lineage>
</organism>
<dbReference type="OrthoDB" id="9971254at2759"/>
<name>A0A0D7B9H8_9AGAR</name>
<sequence>MLPLSLLLLVTPSFLQHLPSANGAPLQHGGFAAVWENAEILLQSAGLLSRAVVSAERYVQDCQNACLDTTQCRAINVYLNQTHSEYTCAMYDRPVDGTRLHRHRGSGSSSVYNVQDELCTDPSSAVTLHTAGHTSPNFGPFYTTTVERIPKDYALKGQLAKLYTTQVPMTVPLNRYRKVDKDGHHNYFYTSRDDELQVLPLDGYVFEDVAGYVYRDPVCGAVPLYRSTSRYETMHRYMVDSAQVDKDDYTYDGVVGYVVPLA</sequence>
<evidence type="ECO:0000256" key="1">
    <source>
        <dbReference type="SAM" id="SignalP"/>
    </source>
</evidence>
<dbReference type="Pfam" id="PF18885">
    <property type="entry name" value="DUF5648"/>
    <property type="match status" value="1"/>
</dbReference>
<evidence type="ECO:0000313" key="4">
    <source>
        <dbReference type="Proteomes" id="UP000054007"/>
    </source>
</evidence>
<feature type="chain" id="PRO_5002317090" description="DUF5648 domain-containing protein" evidence="1">
    <location>
        <begin position="24"/>
        <end position="262"/>
    </location>
</feature>
<dbReference type="AlphaFoldDB" id="A0A0D7B9H8"/>
<feature type="signal peptide" evidence="1">
    <location>
        <begin position="1"/>
        <end position="23"/>
    </location>
</feature>
<dbReference type="EMBL" id="KN880533">
    <property type="protein sequence ID" value="KIY67172.1"/>
    <property type="molecule type" value="Genomic_DNA"/>
</dbReference>
<keyword evidence="1" id="KW-0732">Signal</keyword>
<accession>A0A0D7B9H8</accession>
<evidence type="ECO:0000259" key="2">
    <source>
        <dbReference type="Pfam" id="PF18885"/>
    </source>
</evidence>
<feature type="domain" description="DUF5648" evidence="2">
    <location>
        <begin position="151"/>
        <end position="258"/>
    </location>
</feature>
<proteinExistence type="predicted"/>
<dbReference type="Proteomes" id="UP000054007">
    <property type="component" value="Unassembled WGS sequence"/>
</dbReference>
<keyword evidence="4" id="KW-1185">Reference proteome</keyword>
<gene>
    <name evidence="3" type="ORF">CYLTODRAFT_444216</name>
</gene>
<evidence type="ECO:0000313" key="3">
    <source>
        <dbReference type="EMBL" id="KIY67172.1"/>
    </source>
</evidence>
<reference evidence="3 4" key="1">
    <citation type="journal article" date="2015" name="Fungal Genet. Biol.">
        <title>Evolution of novel wood decay mechanisms in Agaricales revealed by the genome sequences of Fistulina hepatica and Cylindrobasidium torrendii.</title>
        <authorList>
            <person name="Floudas D."/>
            <person name="Held B.W."/>
            <person name="Riley R."/>
            <person name="Nagy L.G."/>
            <person name="Koehler G."/>
            <person name="Ransdell A.S."/>
            <person name="Younus H."/>
            <person name="Chow J."/>
            <person name="Chiniquy J."/>
            <person name="Lipzen A."/>
            <person name="Tritt A."/>
            <person name="Sun H."/>
            <person name="Haridas S."/>
            <person name="LaButti K."/>
            <person name="Ohm R.A."/>
            <person name="Kues U."/>
            <person name="Blanchette R.A."/>
            <person name="Grigoriev I.V."/>
            <person name="Minto R.E."/>
            <person name="Hibbett D.S."/>
        </authorList>
    </citation>
    <scope>NUCLEOTIDE SEQUENCE [LARGE SCALE GENOMIC DNA]</scope>
    <source>
        <strain evidence="3 4">FP15055 ss-10</strain>
    </source>
</reference>
<protein>
    <recommendedName>
        <fullName evidence="2">DUF5648 domain-containing protein</fullName>
    </recommendedName>
</protein>